<evidence type="ECO:0000313" key="4">
    <source>
        <dbReference type="EMBL" id="XBU15538.1"/>
    </source>
</evidence>
<dbReference type="InterPro" id="IPR023614">
    <property type="entry name" value="Porin_dom_sf"/>
</dbReference>
<name>A0AAU7SWD7_9GAMM</name>
<reference evidence="4" key="1">
    <citation type="submission" date="2024-06" db="EMBL/GenBank/DDBJ databases">
        <authorList>
            <person name="Song Z."/>
        </authorList>
    </citation>
    <scope>NUCLEOTIDE SEQUENCE</scope>
    <source>
        <strain evidence="4">A1-4-2</strain>
    </source>
</reference>
<evidence type="ECO:0000256" key="1">
    <source>
        <dbReference type="SAM" id="Coils"/>
    </source>
</evidence>
<proteinExistence type="predicted"/>
<accession>A0AAU7SWD7</accession>
<gene>
    <name evidence="4" type="ORF">ABJ384_14025</name>
</gene>
<keyword evidence="1" id="KW-0175">Coiled coil</keyword>
<dbReference type="SUPFAM" id="SSF56935">
    <property type="entry name" value="Porins"/>
    <property type="match status" value="1"/>
</dbReference>
<dbReference type="Gene3D" id="2.40.160.10">
    <property type="entry name" value="Porin"/>
    <property type="match status" value="1"/>
</dbReference>
<dbReference type="EMBL" id="CP157981">
    <property type="protein sequence ID" value="XBU15538.1"/>
    <property type="molecule type" value="Genomic_DNA"/>
</dbReference>
<dbReference type="RefSeq" id="WP_349928040.1">
    <property type="nucleotide sequence ID" value="NZ_CP157981.1"/>
</dbReference>
<keyword evidence="3" id="KW-0732">Signal</keyword>
<feature type="region of interest" description="Disordered" evidence="2">
    <location>
        <begin position="53"/>
        <end position="72"/>
    </location>
</feature>
<feature type="coiled-coil region" evidence="1">
    <location>
        <begin position="25"/>
        <end position="52"/>
    </location>
</feature>
<evidence type="ECO:0000256" key="3">
    <source>
        <dbReference type="SAM" id="SignalP"/>
    </source>
</evidence>
<protein>
    <submittedName>
        <fullName evidence="4">DUF3138 domain-containing protein</fullName>
    </submittedName>
</protein>
<sequence>MRKTSLTVAIGFILTTTSSFSFAQDATLNKQLEGLKKQIEVLQQRLNAVEVQSSTSTKKAVVPPPVNADNSEVLTDQDSATGEETLTAEAIPATSDDIEGLRADIENYKYDQSRQYERQTVKSTRDTTLFGTVQLRANVQDNNTAPNTPKSSFDVGTALLGVRGNLFKDYNEGKNLDYQASFGYSKRNDGSNNSNFNLLDAYLRYHVFSTNGGAEVPKLNLTLGQQLLPFGLDVQSPEDLRPTISTATAPTYLGLFTRQNGLIVRGDVKPFVDYGANYRAPLFEYALGVTNGNGSNKTDDNNSKDYIGRVAFTLPVDYASWLRELKFGASYIKGEAKLSGSGISDNKAKRDRLGFDVYYNHAPFGVTYEYLQGKTNYIDTTVPAIKEAKAEGHTVTAFYTLGDQFYNSIKSNAKFDDFWPKSVQGYYRYDSYNPNKNQKDYLDSASGRIGEYDIHSLGLNLFFAQTTKFQLQLNHYIYDIETATQKDTNELQAQFQYTF</sequence>
<dbReference type="AlphaFoldDB" id="A0AAU7SWD7"/>
<feature type="chain" id="PRO_5043537690" evidence="3">
    <location>
        <begin position="24"/>
        <end position="499"/>
    </location>
</feature>
<organism evidence="4">
    <name type="scientific">Acinetobacter sp. A1-4-2</name>
    <dbReference type="NCBI Taxonomy" id="3156489"/>
    <lineage>
        <taxon>Bacteria</taxon>
        <taxon>Pseudomonadati</taxon>
        <taxon>Pseudomonadota</taxon>
        <taxon>Gammaproteobacteria</taxon>
        <taxon>Moraxellales</taxon>
        <taxon>Moraxellaceae</taxon>
        <taxon>Acinetobacter</taxon>
    </lineage>
</organism>
<feature type="signal peptide" evidence="3">
    <location>
        <begin position="1"/>
        <end position="23"/>
    </location>
</feature>
<evidence type="ECO:0000256" key="2">
    <source>
        <dbReference type="SAM" id="MobiDB-lite"/>
    </source>
</evidence>